<comment type="caution">
    <text evidence="2">The sequence shown here is derived from an EMBL/GenBank/DDBJ whole genome shotgun (WGS) entry which is preliminary data.</text>
</comment>
<protein>
    <submittedName>
        <fullName evidence="2">Uncharacterized protein</fullName>
    </submittedName>
</protein>
<name>A0ABN9VQD0_9DINO</name>
<proteinExistence type="predicted"/>
<keyword evidence="1" id="KW-0732">Signal</keyword>
<accession>A0ABN9VQD0</accession>
<evidence type="ECO:0000313" key="3">
    <source>
        <dbReference type="Proteomes" id="UP001189429"/>
    </source>
</evidence>
<evidence type="ECO:0000256" key="1">
    <source>
        <dbReference type="SAM" id="SignalP"/>
    </source>
</evidence>
<reference evidence="2" key="1">
    <citation type="submission" date="2023-10" db="EMBL/GenBank/DDBJ databases">
        <authorList>
            <person name="Chen Y."/>
            <person name="Shah S."/>
            <person name="Dougan E. K."/>
            <person name="Thang M."/>
            <person name="Chan C."/>
        </authorList>
    </citation>
    <scope>NUCLEOTIDE SEQUENCE [LARGE SCALE GENOMIC DNA]</scope>
</reference>
<dbReference type="EMBL" id="CAUYUJ010017539">
    <property type="protein sequence ID" value="CAK0875654.1"/>
    <property type="molecule type" value="Genomic_DNA"/>
</dbReference>
<keyword evidence="3" id="KW-1185">Reference proteome</keyword>
<feature type="signal peptide" evidence="1">
    <location>
        <begin position="1"/>
        <end position="16"/>
    </location>
</feature>
<gene>
    <name evidence="2" type="ORF">PCOR1329_LOCUS60270</name>
</gene>
<evidence type="ECO:0000313" key="2">
    <source>
        <dbReference type="EMBL" id="CAK0875654.1"/>
    </source>
</evidence>
<dbReference type="Proteomes" id="UP001189429">
    <property type="component" value="Unassembled WGS sequence"/>
</dbReference>
<feature type="chain" id="PRO_5045194295" evidence="1">
    <location>
        <begin position="17"/>
        <end position="184"/>
    </location>
</feature>
<organism evidence="2 3">
    <name type="scientific">Prorocentrum cordatum</name>
    <dbReference type="NCBI Taxonomy" id="2364126"/>
    <lineage>
        <taxon>Eukaryota</taxon>
        <taxon>Sar</taxon>
        <taxon>Alveolata</taxon>
        <taxon>Dinophyceae</taxon>
        <taxon>Prorocentrales</taxon>
        <taxon>Prorocentraceae</taxon>
        <taxon>Prorocentrum</taxon>
    </lineage>
</organism>
<sequence length="184" mass="19291">MLALLGLAAALSAAAASKPGCGAKHDLCASFTQASECSDESWTGQLTDLFLPDDTCEASRRYIDARGGALEVSASGVGAHCNETWGRRFDPETHVNPVLEGAGCERQTSFASKVPRSDPLWPDVQKGALNFTLKLGTAGGCRVIMWNGPSPYNGRGGDLGGRAVPPSSCDNFWLADGGPAWLFT</sequence>